<feature type="transmembrane region" description="Helical" evidence="1">
    <location>
        <begin position="51"/>
        <end position="71"/>
    </location>
</feature>
<keyword evidence="1" id="KW-1133">Transmembrane helix</keyword>
<dbReference type="AlphaFoldDB" id="A0A1I7X9E0"/>
<evidence type="ECO:0000313" key="2">
    <source>
        <dbReference type="Proteomes" id="UP000095283"/>
    </source>
</evidence>
<organism evidence="2 3">
    <name type="scientific">Heterorhabditis bacteriophora</name>
    <name type="common">Entomopathogenic nematode worm</name>
    <dbReference type="NCBI Taxonomy" id="37862"/>
    <lineage>
        <taxon>Eukaryota</taxon>
        <taxon>Metazoa</taxon>
        <taxon>Ecdysozoa</taxon>
        <taxon>Nematoda</taxon>
        <taxon>Chromadorea</taxon>
        <taxon>Rhabditida</taxon>
        <taxon>Rhabditina</taxon>
        <taxon>Rhabditomorpha</taxon>
        <taxon>Strongyloidea</taxon>
        <taxon>Heterorhabditidae</taxon>
        <taxon>Heterorhabditis</taxon>
    </lineage>
</organism>
<keyword evidence="1" id="KW-0472">Membrane</keyword>
<feature type="transmembrane region" description="Helical" evidence="1">
    <location>
        <begin position="7"/>
        <end position="31"/>
    </location>
</feature>
<protein>
    <submittedName>
        <fullName evidence="3">ORF6</fullName>
    </submittedName>
</protein>
<keyword evidence="2" id="KW-1185">Reference proteome</keyword>
<evidence type="ECO:0000256" key="1">
    <source>
        <dbReference type="SAM" id="Phobius"/>
    </source>
</evidence>
<dbReference type="WBParaSite" id="Hba_14282">
    <property type="protein sequence ID" value="Hba_14282"/>
    <property type="gene ID" value="Hba_14282"/>
</dbReference>
<proteinExistence type="predicted"/>
<accession>A0A1I7X9E0</accession>
<keyword evidence="1" id="KW-0812">Transmembrane</keyword>
<reference evidence="3" key="1">
    <citation type="submission" date="2016-11" db="UniProtKB">
        <authorList>
            <consortium name="WormBaseParasite"/>
        </authorList>
    </citation>
    <scope>IDENTIFICATION</scope>
</reference>
<name>A0A1I7X9E0_HETBA</name>
<sequence length="73" mass="7927">MDASPETLLIILAIAMCSILFCFTVGVIVIFHCCRIKDMHVQSIPSAVAQVPGLSIFTICIAIPIHFYASIAF</sequence>
<evidence type="ECO:0000313" key="3">
    <source>
        <dbReference type="WBParaSite" id="Hba_14282"/>
    </source>
</evidence>
<dbReference type="Proteomes" id="UP000095283">
    <property type="component" value="Unplaced"/>
</dbReference>